<name>T1L3V2_TETUR</name>
<dbReference type="SUPFAM" id="SSF52540">
    <property type="entry name" value="P-loop containing nucleoside triphosphate hydrolases"/>
    <property type="match status" value="1"/>
</dbReference>
<protein>
    <recommendedName>
        <fullName evidence="12">AAA+ ATPase domain-containing protein</fullName>
    </recommendedName>
</protein>
<evidence type="ECO:0000256" key="9">
    <source>
        <dbReference type="ARBA" id="ARBA00023271"/>
    </source>
</evidence>
<evidence type="ECO:0000256" key="2">
    <source>
        <dbReference type="ARBA" id="ARBA00004436"/>
    </source>
</evidence>
<dbReference type="OMA" id="HKSITGG"/>
<dbReference type="Pfam" id="PF12037">
    <property type="entry name" value="ATAD3_N"/>
    <property type="match status" value="1"/>
</dbReference>
<dbReference type="Pfam" id="PF00004">
    <property type="entry name" value="AAA"/>
    <property type="match status" value="1"/>
</dbReference>
<evidence type="ECO:0000256" key="3">
    <source>
        <dbReference type="ARBA" id="ARBA00022741"/>
    </source>
</evidence>
<dbReference type="InterPro" id="IPR003593">
    <property type="entry name" value="AAA+_ATPase"/>
</dbReference>
<dbReference type="GO" id="GO:0016887">
    <property type="term" value="F:ATP hydrolysis activity"/>
    <property type="evidence" value="ECO:0007669"/>
    <property type="project" value="InterPro"/>
</dbReference>
<dbReference type="KEGG" id="tut:107369955"/>
<evidence type="ECO:0000256" key="5">
    <source>
        <dbReference type="ARBA" id="ARBA00022840"/>
    </source>
</evidence>
<feature type="compositionally biased region" description="Basic and acidic residues" evidence="11">
    <location>
        <begin position="29"/>
        <end position="38"/>
    </location>
</feature>
<dbReference type="FunFam" id="3.40.50.300:FF:000470">
    <property type="entry name" value="ATPase family, AAA domain containing 3A"/>
    <property type="match status" value="1"/>
</dbReference>
<dbReference type="InterPro" id="IPR021911">
    <property type="entry name" value="ATAD3_N"/>
</dbReference>
<dbReference type="GO" id="GO:0005743">
    <property type="term" value="C:mitochondrial inner membrane"/>
    <property type="evidence" value="ECO:0007669"/>
    <property type="project" value="UniProtKB-SubCell"/>
</dbReference>
<feature type="compositionally biased region" description="Basic and acidic residues" evidence="11">
    <location>
        <begin position="148"/>
        <end position="169"/>
    </location>
</feature>
<dbReference type="OrthoDB" id="199596at2759"/>
<sequence>MSWLFGSRSSSGDQNVPPGFPVGGGTEGSGDKDGKDKGFSVPKGFNFDSTGLERAAAAAKELEKSVYAKQAFELSKMQESTKQMELQSKLKEYEAALEQAKVEQKRIDYEERRKTLAEETKQHQARAQYQDQLARKRYDDQLIQQQRANDENLRRQEESVAKQEAMRKATIEHEMDLRSKNDTKRIEAEMKAKAIVERENRDIYLEQIKVKAAEQRVTVLESIRTAGQVLGEGFKGFISDWDRVTSTAASLTLIAAGIYSAKYGISIVGRSIESRIGKPSLVRDTSRLNAIDMVRHPVDTTKRIVISRKPEDALKGVILRPSLEERLRDVAIATRNTKRNQGYYRNILFYGPPGTGKTLFAKKLAQHSGMDYAILSGGDVTPMGAEGVTAIHKVFNWANTSRRGLLLFVDEADAFLRKRSSINMSENMRATLNAFLYRTGEQSTKFMMVLASNTPEHFDWAVNDRIDEVVEFQLPTLEERERLVRLYFDKFVLQPAAQRKRRLKVEQFDFVTSCSKIAQMTDGLSGREISKLGVAWQASAYASYDGILTEKMLFDRVNDIIDQHQQKILWETEDEARKRIPLSSKEASYTVVSSN</sequence>
<dbReference type="SMART" id="SM00382">
    <property type="entry name" value="AAA"/>
    <property type="match status" value="1"/>
</dbReference>
<organism evidence="13 14">
    <name type="scientific">Tetranychus urticae</name>
    <name type="common">Two-spotted spider mite</name>
    <dbReference type="NCBI Taxonomy" id="32264"/>
    <lineage>
        <taxon>Eukaryota</taxon>
        <taxon>Metazoa</taxon>
        <taxon>Ecdysozoa</taxon>
        <taxon>Arthropoda</taxon>
        <taxon>Chelicerata</taxon>
        <taxon>Arachnida</taxon>
        <taxon>Acari</taxon>
        <taxon>Acariformes</taxon>
        <taxon>Trombidiformes</taxon>
        <taxon>Prostigmata</taxon>
        <taxon>Eleutherengona</taxon>
        <taxon>Raphignathae</taxon>
        <taxon>Tetranychoidea</taxon>
        <taxon>Tetranychidae</taxon>
        <taxon>Tetranychus</taxon>
    </lineage>
</organism>
<dbReference type="PANTHER" id="PTHR23075:SF0">
    <property type="entry name" value="ATPASE FAMILY AAA DOMAIN-CONTAINING PROTEIN 3"/>
    <property type="match status" value="1"/>
</dbReference>
<reference evidence="13" key="2">
    <citation type="submission" date="2015-06" db="UniProtKB">
        <authorList>
            <consortium name="EnsemblMetazoa"/>
        </authorList>
    </citation>
    <scope>IDENTIFICATION</scope>
</reference>
<keyword evidence="6 10" id="KW-0175">Coiled coil</keyword>
<feature type="region of interest" description="Disordered" evidence="11">
    <location>
        <begin position="1"/>
        <end position="48"/>
    </location>
</feature>
<evidence type="ECO:0000256" key="6">
    <source>
        <dbReference type="ARBA" id="ARBA00023054"/>
    </source>
</evidence>
<evidence type="ECO:0000256" key="8">
    <source>
        <dbReference type="ARBA" id="ARBA00023136"/>
    </source>
</evidence>
<evidence type="ECO:0000313" key="14">
    <source>
        <dbReference type="Proteomes" id="UP000015104"/>
    </source>
</evidence>
<evidence type="ECO:0000259" key="12">
    <source>
        <dbReference type="SMART" id="SM00382"/>
    </source>
</evidence>
<dbReference type="GO" id="GO:0005524">
    <property type="term" value="F:ATP binding"/>
    <property type="evidence" value="ECO:0007669"/>
    <property type="project" value="UniProtKB-KW"/>
</dbReference>
<evidence type="ECO:0000313" key="13">
    <source>
        <dbReference type="EnsemblMetazoa" id="tetur36g01220.1"/>
    </source>
</evidence>
<dbReference type="Gene3D" id="3.40.50.300">
    <property type="entry name" value="P-loop containing nucleotide triphosphate hydrolases"/>
    <property type="match status" value="1"/>
</dbReference>
<keyword evidence="8" id="KW-0472">Membrane</keyword>
<comment type="subcellular location">
    <subcellularLocation>
        <location evidence="1">Mitochondrion inner membrane</location>
    </subcellularLocation>
    <subcellularLocation>
        <location evidence="2">Mitochondrion matrix</location>
        <location evidence="2">Mitochondrion nucleoid</location>
    </subcellularLocation>
</comment>
<feature type="domain" description="AAA+ ATPase" evidence="12">
    <location>
        <begin position="343"/>
        <end position="476"/>
    </location>
</feature>
<evidence type="ECO:0000256" key="10">
    <source>
        <dbReference type="SAM" id="Coils"/>
    </source>
</evidence>
<dbReference type="Proteomes" id="UP000015104">
    <property type="component" value="Unassembled WGS sequence"/>
</dbReference>
<evidence type="ECO:0000256" key="4">
    <source>
        <dbReference type="ARBA" id="ARBA00022792"/>
    </source>
</evidence>
<dbReference type="STRING" id="32264.T1L3V2"/>
<dbReference type="HOGENOM" id="CLU_011488_2_0_1"/>
<dbReference type="eggNOG" id="KOG0742">
    <property type="taxonomic scope" value="Eukaryota"/>
</dbReference>
<dbReference type="EnsemblMetazoa" id="tetur36g01220.1">
    <property type="protein sequence ID" value="tetur36g01220.1"/>
    <property type="gene ID" value="tetur36g01220"/>
</dbReference>
<keyword evidence="5" id="KW-0067">ATP-binding</keyword>
<keyword evidence="3" id="KW-0547">Nucleotide-binding</keyword>
<dbReference type="PANTHER" id="PTHR23075">
    <property type="entry name" value="PUTATIVE ATP-ASE"/>
    <property type="match status" value="1"/>
</dbReference>
<dbReference type="InterPro" id="IPR003959">
    <property type="entry name" value="ATPase_AAA_core"/>
</dbReference>
<evidence type="ECO:0000256" key="1">
    <source>
        <dbReference type="ARBA" id="ARBA00004273"/>
    </source>
</evidence>
<dbReference type="GO" id="GO:0042645">
    <property type="term" value="C:mitochondrial nucleoid"/>
    <property type="evidence" value="ECO:0007669"/>
    <property type="project" value="UniProtKB-SubCell"/>
</dbReference>
<reference evidence="14" key="1">
    <citation type="submission" date="2011-08" db="EMBL/GenBank/DDBJ databases">
        <authorList>
            <person name="Rombauts S."/>
        </authorList>
    </citation>
    <scope>NUCLEOTIDE SEQUENCE</scope>
    <source>
        <strain evidence="14">London</strain>
    </source>
</reference>
<dbReference type="EMBL" id="CAEY01001043">
    <property type="status" value="NOT_ANNOTATED_CDS"/>
    <property type="molecule type" value="Genomic_DNA"/>
</dbReference>
<dbReference type="GO" id="GO:0008270">
    <property type="term" value="F:zinc ion binding"/>
    <property type="evidence" value="ECO:0007669"/>
    <property type="project" value="TreeGrafter"/>
</dbReference>
<accession>T1L3V2</accession>
<keyword evidence="9" id="KW-1135">Mitochondrion nucleoid</keyword>
<keyword evidence="4" id="KW-0999">Mitochondrion inner membrane</keyword>
<keyword evidence="7" id="KW-0496">Mitochondrion</keyword>
<gene>
    <name evidence="13" type="primary">107369955</name>
</gene>
<dbReference type="AlphaFoldDB" id="T1L3V2"/>
<feature type="coiled-coil region" evidence="10">
    <location>
        <begin position="83"/>
        <end position="119"/>
    </location>
</feature>
<evidence type="ECO:0000256" key="7">
    <source>
        <dbReference type="ARBA" id="ARBA00023128"/>
    </source>
</evidence>
<evidence type="ECO:0000256" key="11">
    <source>
        <dbReference type="SAM" id="MobiDB-lite"/>
    </source>
</evidence>
<dbReference type="InterPro" id="IPR027417">
    <property type="entry name" value="P-loop_NTPase"/>
</dbReference>
<feature type="region of interest" description="Disordered" evidence="11">
    <location>
        <begin position="146"/>
        <end position="169"/>
    </location>
</feature>
<dbReference type="CDD" id="cd19512">
    <property type="entry name" value="RecA-like_ATAD3-like"/>
    <property type="match status" value="1"/>
</dbReference>
<dbReference type="GO" id="GO:0007005">
    <property type="term" value="P:mitochondrion organization"/>
    <property type="evidence" value="ECO:0007669"/>
    <property type="project" value="TreeGrafter"/>
</dbReference>
<proteinExistence type="predicted"/>
<keyword evidence="14" id="KW-1185">Reference proteome</keyword>